<dbReference type="eggNOG" id="ENOG5033D9N">
    <property type="taxonomic scope" value="Bacteria"/>
</dbReference>
<organism evidence="2 3">
    <name type="scientific">Pseudodesulfovibrio piezophilus (strain DSM 21447 / JCM 15486 / C1TLV30)</name>
    <name type="common">Desulfovibrio piezophilus</name>
    <dbReference type="NCBI Taxonomy" id="1322246"/>
    <lineage>
        <taxon>Bacteria</taxon>
        <taxon>Pseudomonadati</taxon>
        <taxon>Thermodesulfobacteriota</taxon>
        <taxon>Desulfovibrionia</taxon>
        <taxon>Desulfovibrionales</taxon>
        <taxon>Desulfovibrionaceae</taxon>
    </lineage>
</organism>
<keyword evidence="3" id="KW-1185">Reference proteome</keyword>
<dbReference type="RefSeq" id="WP_015415682.1">
    <property type="nucleotide sequence ID" value="NC_020409.1"/>
</dbReference>
<dbReference type="OrthoDB" id="5465054at2"/>
<dbReference type="STRING" id="1322246.BN4_12404"/>
<evidence type="ECO:0000259" key="1">
    <source>
        <dbReference type="Pfam" id="PF16778"/>
    </source>
</evidence>
<accession>M1WRL8</accession>
<evidence type="ECO:0000313" key="3">
    <source>
        <dbReference type="Proteomes" id="UP000011724"/>
    </source>
</evidence>
<name>M1WRL8_PSEP2</name>
<dbReference type="KEGG" id="dpi:BN4_12404"/>
<dbReference type="Proteomes" id="UP000011724">
    <property type="component" value="Chromosome"/>
</dbReference>
<sequence>MFRYHDGHFKTTPPAVVTFRGYTRRFGDLNRTEWDEAGYNEAFPITRKPYTTYQTRWVKGEDLIYREEILATTTDEEAQSADKAVLTRKKRDRLLAQSDWTQLVDSCLDTEAMVLWQSYRQALRDIPQQEGFPSFIEWPEQPETE</sequence>
<feature type="domain" description="Phage tail assembly chaperone-like" evidence="1">
    <location>
        <begin position="86"/>
        <end position="143"/>
    </location>
</feature>
<reference evidence="3" key="2">
    <citation type="journal article" date="2013" name="Stand. Genomic Sci.">
        <title>Complete genome sequence of Desulfocapsa sulfexigens, a marine deltaproteobacterium specialized in disproportionating inorganic sulfur compounds.</title>
        <authorList>
            <person name="Finster K.W."/>
            <person name="Kjeldsen K.U."/>
            <person name="Kube M."/>
            <person name="Reinhardt R."/>
            <person name="Mussmann M."/>
            <person name="Amann R."/>
            <person name="Schreiber L."/>
        </authorList>
    </citation>
    <scope>NUCLEOTIDE SEQUENCE [LARGE SCALE GENOMIC DNA]</scope>
    <source>
        <strain evidence="3">DSM 10523 / SB164P1</strain>
    </source>
</reference>
<dbReference type="InterPro" id="IPR031893">
    <property type="entry name" value="Phage_tail_APC"/>
</dbReference>
<dbReference type="EMBL" id="FO203427">
    <property type="protein sequence ID" value="CCH49639.1"/>
    <property type="molecule type" value="Genomic_DNA"/>
</dbReference>
<dbReference type="AlphaFoldDB" id="M1WRL8"/>
<dbReference type="BioCyc" id="DPIE1322246:BN4_RS12070-MONOMER"/>
<reference evidence="2 3" key="1">
    <citation type="journal article" date="2013" name="PLoS ONE">
        <title>The first genomic and proteomic characterization of a deep-sea sulfate reducer: insights into the piezophilic lifestyle of Desulfovibrio piezophilus.</title>
        <authorList>
            <person name="Pradel N."/>
            <person name="Ji B."/>
            <person name="Gimenez G."/>
            <person name="Talla E."/>
            <person name="Lenoble P."/>
            <person name="Garel M."/>
            <person name="Tamburini C."/>
            <person name="Fourquet P."/>
            <person name="Lebrun R."/>
            <person name="Bertin P."/>
            <person name="Denis Y."/>
            <person name="Pophillat M."/>
            <person name="Barbe V."/>
            <person name="Ollivier B."/>
            <person name="Dolla A."/>
        </authorList>
    </citation>
    <scope>NUCLEOTIDE SEQUENCE [LARGE SCALE GENOMIC DNA]</scope>
    <source>
        <strain evidence="3">DSM 10523 / SB164P1</strain>
    </source>
</reference>
<dbReference type="Gene3D" id="6.10.140.1310">
    <property type="match status" value="1"/>
</dbReference>
<evidence type="ECO:0000313" key="2">
    <source>
        <dbReference type="EMBL" id="CCH49639.1"/>
    </source>
</evidence>
<dbReference type="HOGENOM" id="CLU_1783760_0_0_7"/>
<dbReference type="Pfam" id="PF16778">
    <property type="entry name" value="Phage_tail_APC"/>
    <property type="match status" value="1"/>
</dbReference>
<proteinExistence type="predicted"/>
<protein>
    <recommendedName>
        <fullName evidence="1">Phage tail assembly chaperone-like domain-containing protein</fullName>
    </recommendedName>
</protein>
<gene>
    <name evidence="2" type="ordered locus">BN4_12404</name>
</gene>
<dbReference type="PATRIC" id="fig|879567.3.peg.2565"/>